<dbReference type="OrthoDB" id="326808at2759"/>
<dbReference type="AlphaFoldDB" id="A0A1R2CDF3"/>
<accession>A0A1R2CDF3</accession>
<comment type="caution">
    <text evidence="2">The sequence shown here is derived from an EMBL/GenBank/DDBJ whole genome shotgun (WGS) entry which is preliminary data.</text>
</comment>
<dbReference type="Proteomes" id="UP000187209">
    <property type="component" value="Unassembled WGS sequence"/>
</dbReference>
<dbReference type="EMBL" id="MPUH01000187">
    <property type="protein sequence ID" value="OMJ87048.1"/>
    <property type="molecule type" value="Genomic_DNA"/>
</dbReference>
<feature type="coiled-coil region" evidence="1">
    <location>
        <begin position="219"/>
        <end position="246"/>
    </location>
</feature>
<protein>
    <submittedName>
        <fullName evidence="2">Uncharacterized protein</fullName>
    </submittedName>
</protein>
<gene>
    <name evidence="2" type="ORF">SteCoe_11289</name>
</gene>
<evidence type="ECO:0000256" key="1">
    <source>
        <dbReference type="SAM" id="Coils"/>
    </source>
</evidence>
<keyword evidence="1" id="KW-0175">Coiled coil</keyword>
<evidence type="ECO:0000313" key="2">
    <source>
        <dbReference type="EMBL" id="OMJ87048.1"/>
    </source>
</evidence>
<keyword evidence="3" id="KW-1185">Reference proteome</keyword>
<organism evidence="2 3">
    <name type="scientific">Stentor coeruleus</name>
    <dbReference type="NCBI Taxonomy" id="5963"/>
    <lineage>
        <taxon>Eukaryota</taxon>
        <taxon>Sar</taxon>
        <taxon>Alveolata</taxon>
        <taxon>Ciliophora</taxon>
        <taxon>Postciliodesmatophora</taxon>
        <taxon>Heterotrichea</taxon>
        <taxon>Heterotrichida</taxon>
        <taxon>Stentoridae</taxon>
        <taxon>Stentor</taxon>
    </lineage>
</organism>
<evidence type="ECO:0000313" key="3">
    <source>
        <dbReference type="Proteomes" id="UP000187209"/>
    </source>
</evidence>
<sequence length="384" mass="45477">MQRDVNNKIRLKTSKSPVEEEKGPDEVLIRLESSHEVIMKYVKYIEERLIMMNKLYAKSYALVDSTPVSPMKMPAKVEELETIRFKDMNRYKEMETIELKVLEQLASRHIHKETDLLVIIERIKDKLSYYDRSLIALEQQIDTIQLQHQSKESEMQAKLQEITIKCDLQMAEFEKYRGAKLESSEYTEILKEENKILSYQISHLKKTIDELAYNEKIICEKYTNEISRLQEEIDSYNRAFKIQDNNDDLLEECEYFKSTHKKHTEILLSIREITQNVFMKYGSIQSEWNDPHWKSEIENCKGEYGEMLVEIEFLCYMIIKLTSDNNWLVDRLAELGREIHKLRKDGRSLTPNKVKEEVISDLKAASNALKEFEDARNKLMSQFS</sequence>
<reference evidence="2 3" key="1">
    <citation type="submission" date="2016-11" db="EMBL/GenBank/DDBJ databases">
        <title>The macronuclear genome of Stentor coeruleus: a giant cell with tiny introns.</title>
        <authorList>
            <person name="Slabodnick M."/>
            <person name="Ruby J.G."/>
            <person name="Reiff S.B."/>
            <person name="Swart E.C."/>
            <person name="Gosai S."/>
            <person name="Prabakaran S."/>
            <person name="Witkowska E."/>
            <person name="Larue G.E."/>
            <person name="Fisher S."/>
            <person name="Freeman R.M."/>
            <person name="Gunawardena J."/>
            <person name="Chu W."/>
            <person name="Stover N.A."/>
            <person name="Gregory B.D."/>
            <person name="Nowacki M."/>
            <person name="Derisi J."/>
            <person name="Roy S.W."/>
            <person name="Marshall W.F."/>
            <person name="Sood P."/>
        </authorList>
    </citation>
    <scope>NUCLEOTIDE SEQUENCE [LARGE SCALE GENOMIC DNA]</scope>
    <source>
        <strain evidence="2">WM001</strain>
    </source>
</reference>
<proteinExistence type="predicted"/>
<feature type="coiled-coil region" evidence="1">
    <location>
        <begin position="355"/>
        <end position="382"/>
    </location>
</feature>
<name>A0A1R2CDF3_9CILI</name>